<organism evidence="3">
    <name type="scientific">Angiostrongylus costaricensis</name>
    <name type="common">Nematode worm</name>
    <dbReference type="NCBI Taxonomy" id="334426"/>
    <lineage>
        <taxon>Eukaryota</taxon>
        <taxon>Metazoa</taxon>
        <taxon>Ecdysozoa</taxon>
        <taxon>Nematoda</taxon>
        <taxon>Chromadorea</taxon>
        <taxon>Rhabditida</taxon>
        <taxon>Rhabditina</taxon>
        <taxon>Rhabditomorpha</taxon>
        <taxon>Strongyloidea</taxon>
        <taxon>Metastrongylidae</taxon>
        <taxon>Angiostrongylus</taxon>
    </lineage>
</organism>
<keyword evidence="2" id="KW-1185">Reference proteome</keyword>
<dbReference type="AlphaFoldDB" id="A0A0R3P9D6"/>
<dbReference type="EMBL" id="UYYA01000001">
    <property type="protein sequence ID" value="VDM51586.1"/>
    <property type="molecule type" value="Genomic_DNA"/>
</dbReference>
<dbReference type="OrthoDB" id="4405280at2759"/>
<evidence type="ECO:0000313" key="3">
    <source>
        <dbReference type="WBParaSite" id="ACOC_0000000001-mRNA-1"/>
    </source>
</evidence>
<dbReference type="WBParaSite" id="ACOC_0000000001-mRNA-1">
    <property type="protein sequence ID" value="ACOC_0000000001-mRNA-1"/>
    <property type="gene ID" value="ACOC_0000000001"/>
</dbReference>
<evidence type="ECO:0000313" key="2">
    <source>
        <dbReference type="Proteomes" id="UP000267027"/>
    </source>
</evidence>
<proteinExistence type="predicted"/>
<accession>A0A0R3P9D6</accession>
<dbReference type="STRING" id="334426.A0A0R3P9D6"/>
<reference evidence="1 2" key="2">
    <citation type="submission" date="2018-11" db="EMBL/GenBank/DDBJ databases">
        <authorList>
            <consortium name="Pathogen Informatics"/>
        </authorList>
    </citation>
    <scope>NUCLEOTIDE SEQUENCE [LARGE SCALE GENOMIC DNA]</scope>
    <source>
        <strain evidence="1 2">Costa Rica</strain>
    </source>
</reference>
<sequence>MASVYWIRVQGGLKHMENLQTSDSSCKGADFAQDKAAKKCEIVIARCYEVFRCPADQSCRLGECRIMEGLPCVEECSGPFLCIDGRCRRNDCERRVCQLGESCENGHCTRVVGRFCTWAPRDCGVAFACNDHFCVDQLTPATTAGQPQHDNTRPS</sequence>
<evidence type="ECO:0000313" key="1">
    <source>
        <dbReference type="EMBL" id="VDM51586.1"/>
    </source>
</evidence>
<gene>
    <name evidence="1" type="ORF">ACOC_LOCUS1</name>
</gene>
<protein>
    <submittedName>
        <fullName evidence="3">TIL domain-containing protein</fullName>
    </submittedName>
</protein>
<reference evidence="3" key="1">
    <citation type="submission" date="2017-02" db="UniProtKB">
        <authorList>
            <consortium name="WormBaseParasite"/>
        </authorList>
    </citation>
    <scope>IDENTIFICATION</scope>
</reference>
<name>A0A0R3P9D6_ANGCS</name>
<dbReference type="Proteomes" id="UP000267027">
    <property type="component" value="Unassembled WGS sequence"/>
</dbReference>